<feature type="coiled-coil region" evidence="1">
    <location>
        <begin position="27"/>
        <end position="344"/>
    </location>
</feature>
<protein>
    <submittedName>
        <fullName evidence="3">Protein NETWORKED 1A</fullName>
    </submittedName>
</protein>
<dbReference type="Gene3D" id="1.10.287.1490">
    <property type="match status" value="2"/>
</dbReference>
<organism evidence="3 4">
    <name type="scientific">Vitis vinifera</name>
    <name type="common">Grape</name>
    <dbReference type="NCBI Taxonomy" id="29760"/>
    <lineage>
        <taxon>Eukaryota</taxon>
        <taxon>Viridiplantae</taxon>
        <taxon>Streptophyta</taxon>
        <taxon>Embryophyta</taxon>
        <taxon>Tracheophyta</taxon>
        <taxon>Spermatophyta</taxon>
        <taxon>Magnoliopsida</taxon>
        <taxon>eudicotyledons</taxon>
        <taxon>Gunneridae</taxon>
        <taxon>Pentapetalae</taxon>
        <taxon>rosids</taxon>
        <taxon>Vitales</taxon>
        <taxon>Vitaceae</taxon>
        <taxon>Viteae</taxon>
        <taxon>Vitis</taxon>
    </lineage>
</organism>
<dbReference type="Proteomes" id="UP000288805">
    <property type="component" value="Unassembled WGS sequence"/>
</dbReference>
<evidence type="ECO:0000256" key="1">
    <source>
        <dbReference type="SAM" id="Coils"/>
    </source>
</evidence>
<feature type="coiled-coil region" evidence="1">
    <location>
        <begin position="824"/>
        <end position="858"/>
    </location>
</feature>
<evidence type="ECO:0000256" key="2">
    <source>
        <dbReference type="SAM" id="MobiDB-lite"/>
    </source>
</evidence>
<proteinExistence type="predicted"/>
<feature type="region of interest" description="Disordered" evidence="2">
    <location>
        <begin position="1185"/>
        <end position="1212"/>
    </location>
</feature>
<evidence type="ECO:0000313" key="4">
    <source>
        <dbReference type="Proteomes" id="UP000288805"/>
    </source>
</evidence>
<keyword evidence="1" id="KW-0175">Coiled coil</keyword>
<comment type="caution">
    <text evidence="3">The sequence shown here is derived from an EMBL/GenBank/DDBJ whole genome shotgun (WGS) entry which is preliminary data.</text>
</comment>
<gene>
    <name evidence="3" type="primary">NET1A_3</name>
    <name evidence="3" type="ORF">CK203_075759</name>
</gene>
<name>A0A438F751_VITVI</name>
<reference evidence="3 4" key="1">
    <citation type="journal article" date="2018" name="PLoS Genet.">
        <title>Population sequencing reveals clonal diversity and ancestral inbreeding in the grapevine cultivar Chardonnay.</title>
        <authorList>
            <person name="Roach M.J."/>
            <person name="Johnson D.L."/>
            <person name="Bohlmann J."/>
            <person name="van Vuuren H.J."/>
            <person name="Jones S.J."/>
            <person name="Pretorius I.S."/>
            <person name="Schmidt S.A."/>
            <person name="Borneman A.R."/>
        </authorList>
    </citation>
    <scope>NUCLEOTIDE SEQUENCE [LARGE SCALE GENOMIC DNA]</scope>
    <source>
        <strain evidence="4">cv. Chardonnay</strain>
        <tissue evidence="3">Leaf</tissue>
    </source>
</reference>
<sequence>MKDQELSKRHEELEKLQIHMQDEHLRFVQVEATLQNLQNLHSQSQEEQKALALELETGLQRFQQVEKSKLDLQEEIKRVKEENQSLNELNLSSTSSMRNLQNEIFSLREMKEKLEGEVSLQVDQSDALQQEIYHLKEEIKGLNRRYQALMKQVESVGLNPECLGSSLRELQDENLKLKEFCKKDKDEKEALLEKLKNTEKLLDDHDTIKRSLSDVNSELEGLREKLKAFQESCELLQGEKSTLLVEKATLFSQIQIITENMHKLLEKNAVLENSLSAANVELEGLRVKSKSLEEFCQFLKDDKSNLLTERGLLVSQLKSVEQRLEKLEKRFTDLEENYAGLQKEKASTLCQVEELRVSLGVERQEHASFMFSSEARLASLENHIYHLQEESRWRKKEFEEELDKALNAQVEILVLQKFIQDMEEKNYSLLIECQKHIEASRLSEKLISELETENLEQQEEKIEQEQILLRHIIGNMEDMKSSLLKSEDEKQQLQELKITAQQLLLLQNEKHELLEMNRQLGLEVSKRDHLEEVKCDVESLCKKLVDFQRANVELKEENSKEIEENRYLSKKLSDVKEEKCMLEEENSAILHETVALSNLSLVLNNFWSEKVGELKALAEDFDNLHGVNSDLGGEVGILTEKLGLKETENLHLKGLVEKLDKELHEVTNLSDQLNNQLSVGKDLLSQKQKDLSEAKQKLKAAQDLTAELFGTVEELKRECEKSEVLRENSEKQVLELSEENTSQNREIECLRKMNGNLESELDMLHEEIEEYRIRGEKLNSELHERSNDFELWEAEATTFYFDLQVSSVREVLFENKVHELTGVCENLEDESASKSIKIQQMRERVSFLESEIGGLKAQLSAYGPIIVSLRDNIASLEHNALFRSKLQVADNQKPKDMEMVVHEKSSQELREDQGTPIPDGISDLQEIQTRIKAVEKAVVQEMERLAMQESLNTDIELEEIEELKSKSTSHQAKDIQKEEGKLMDERLSDDHMAQRAKPEISKVRHGILMKDIPLDQVSDCSLYGKSRRVNGGSNDQMLELWETAEHSTGSNPMVNKAQKQASPLMEDGVTHHHFEDVKQKSARPSSELQVEKELGIDRLEVSTSSMQPNQDGNKRKILERLASDAEKLMSLQIIVQDLQRKMATTKKSKRAKSLEYGTLKEQLQEVEEAVAQLVDINCQLTRNMDESASSSDGMASPELQEAGNVQRKKVTEQARRGSEKIGRLQLEVQKIQYVLLKLDDEKKSSRKYRFLAGRTSILLKDFIYTGRRRTERRKKACGCWRPYNNVD</sequence>
<dbReference type="EMBL" id="QGNW01001107">
    <property type="protein sequence ID" value="RVW55746.1"/>
    <property type="molecule type" value="Genomic_DNA"/>
</dbReference>
<dbReference type="PANTHER" id="PTHR32258">
    <property type="entry name" value="PROTEIN NETWORKED 4A"/>
    <property type="match status" value="1"/>
</dbReference>
<feature type="coiled-coil region" evidence="1">
    <location>
        <begin position="445"/>
        <end position="506"/>
    </location>
</feature>
<evidence type="ECO:0000313" key="3">
    <source>
        <dbReference type="EMBL" id="RVW55746.1"/>
    </source>
</evidence>
<dbReference type="PANTHER" id="PTHR32258:SF6">
    <property type="entry name" value="PROTEIN NETWORKED 1A"/>
    <property type="match status" value="1"/>
</dbReference>
<dbReference type="InterPro" id="IPR051861">
    <property type="entry name" value="NET_actin-binding_domain"/>
</dbReference>
<feature type="coiled-coil region" evidence="1">
    <location>
        <begin position="1149"/>
        <end position="1179"/>
    </location>
</feature>
<feature type="coiled-coil region" evidence="1">
    <location>
        <begin position="652"/>
        <end position="781"/>
    </location>
</feature>
<accession>A0A438F751</accession>
<feature type="coiled-coil region" evidence="1">
    <location>
        <begin position="537"/>
        <end position="565"/>
    </location>
</feature>